<dbReference type="OrthoDB" id="7554936at2759"/>
<evidence type="ECO:0000256" key="1">
    <source>
        <dbReference type="SAM" id="Phobius"/>
    </source>
</evidence>
<dbReference type="InterPro" id="IPR043502">
    <property type="entry name" value="DNA/RNA_pol_sf"/>
</dbReference>
<dbReference type="Proteomes" id="UP000036403">
    <property type="component" value="Unassembled WGS sequence"/>
</dbReference>
<evidence type="ECO:0000259" key="2">
    <source>
        <dbReference type="PROSITE" id="PS50878"/>
    </source>
</evidence>
<dbReference type="SUPFAM" id="SSF56672">
    <property type="entry name" value="DNA/RNA polymerases"/>
    <property type="match status" value="1"/>
</dbReference>
<evidence type="ECO:0000313" key="3">
    <source>
        <dbReference type="EMBL" id="KMQ89555.1"/>
    </source>
</evidence>
<keyword evidence="1" id="KW-0812">Transmembrane</keyword>
<dbReference type="PROSITE" id="PS50878">
    <property type="entry name" value="RT_POL"/>
    <property type="match status" value="1"/>
</dbReference>
<keyword evidence="3" id="KW-0808">Transferase</keyword>
<reference evidence="3 4" key="1">
    <citation type="submission" date="2015-04" db="EMBL/GenBank/DDBJ databases">
        <title>Lasius niger genome sequencing.</title>
        <authorList>
            <person name="Konorov E.A."/>
            <person name="Nikitin M.A."/>
            <person name="Kirill M.V."/>
            <person name="Chang P."/>
        </authorList>
    </citation>
    <scope>NUCLEOTIDE SEQUENCE [LARGE SCALE GENOMIC DNA]</scope>
    <source>
        <tissue evidence="3">Whole</tissue>
    </source>
</reference>
<keyword evidence="1" id="KW-0472">Membrane</keyword>
<feature type="transmembrane region" description="Helical" evidence="1">
    <location>
        <begin position="191"/>
        <end position="209"/>
    </location>
</feature>
<keyword evidence="3" id="KW-0695">RNA-directed DNA polymerase</keyword>
<gene>
    <name evidence="3" type="ORF">RF55_10803</name>
</gene>
<dbReference type="PANTHER" id="PTHR33332">
    <property type="entry name" value="REVERSE TRANSCRIPTASE DOMAIN-CONTAINING PROTEIN"/>
    <property type="match status" value="1"/>
</dbReference>
<keyword evidence="1" id="KW-1133">Transmembrane helix</keyword>
<sequence length="435" mass="49358">MPKAVAEDRCSAVVASYFTDRVLKYDTKNGPQEYQVTGGVPQSSVLGSLLWNIMYDGLLKFVLPRAVKLVAFADDVALVIVAKHLEDINNLFDVAFARIRRWMETAGLKLAEHKTEAVLITSRKKLETITLRVGEHEITSQPFIRYLGVMIDSRLNFTRQAEHASTKASAVEAVLSRIMPNVRGPKQKRRALLSSVVTSVLTYGIAIWADALTLQESQRKMAPVYRLSALRIASAFCTVSEDAVCVIAGVLPIGVLAEERRSLYRRRGSTSMSAEELKTEERQSSLKRWQQSWDASIKGRWTYRLISKVDRWFNRNHSAVNYYLTQMLSGHGCFRAYLYKFKYEDSPECLTCSGVEEDAEHAFFACPRFDTQRSDLEAAIKQKVTPETLVEMMLLSEIAWEVTSAFATEVLTQLRREEQVRVKQKKQKDGDHQNP</sequence>
<dbReference type="InterPro" id="IPR000477">
    <property type="entry name" value="RT_dom"/>
</dbReference>
<protein>
    <submittedName>
        <fullName evidence="3">Reverse transcriptase</fullName>
    </submittedName>
</protein>
<accession>A0A0J7NAB3</accession>
<dbReference type="GO" id="GO:0003964">
    <property type="term" value="F:RNA-directed DNA polymerase activity"/>
    <property type="evidence" value="ECO:0007669"/>
    <property type="project" value="UniProtKB-KW"/>
</dbReference>
<keyword evidence="4" id="KW-1185">Reference proteome</keyword>
<dbReference type="AlphaFoldDB" id="A0A0J7NAB3"/>
<keyword evidence="3" id="KW-0548">Nucleotidyltransferase</keyword>
<dbReference type="STRING" id="67767.A0A0J7NAB3"/>
<name>A0A0J7NAB3_LASNI</name>
<dbReference type="PaxDb" id="67767-A0A0J7NAB3"/>
<dbReference type="EMBL" id="LBMM01007638">
    <property type="protein sequence ID" value="KMQ89555.1"/>
    <property type="molecule type" value="Genomic_DNA"/>
</dbReference>
<organism evidence="3 4">
    <name type="scientific">Lasius niger</name>
    <name type="common">Black garden ant</name>
    <dbReference type="NCBI Taxonomy" id="67767"/>
    <lineage>
        <taxon>Eukaryota</taxon>
        <taxon>Metazoa</taxon>
        <taxon>Ecdysozoa</taxon>
        <taxon>Arthropoda</taxon>
        <taxon>Hexapoda</taxon>
        <taxon>Insecta</taxon>
        <taxon>Pterygota</taxon>
        <taxon>Neoptera</taxon>
        <taxon>Endopterygota</taxon>
        <taxon>Hymenoptera</taxon>
        <taxon>Apocrita</taxon>
        <taxon>Aculeata</taxon>
        <taxon>Formicoidea</taxon>
        <taxon>Formicidae</taxon>
        <taxon>Formicinae</taxon>
        <taxon>Lasius</taxon>
        <taxon>Lasius</taxon>
    </lineage>
</organism>
<feature type="domain" description="Reverse transcriptase" evidence="2">
    <location>
        <begin position="1"/>
        <end position="151"/>
    </location>
</feature>
<comment type="caution">
    <text evidence="3">The sequence shown here is derived from an EMBL/GenBank/DDBJ whole genome shotgun (WGS) entry which is preliminary data.</text>
</comment>
<proteinExistence type="predicted"/>
<evidence type="ECO:0000313" key="4">
    <source>
        <dbReference type="Proteomes" id="UP000036403"/>
    </source>
</evidence>
<dbReference type="Pfam" id="PF00078">
    <property type="entry name" value="RVT_1"/>
    <property type="match status" value="1"/>
</dbReference>